<accession>A0ABW8D0Q7</accession>
<evidence type="ECO:0000256" key="2">
    <source>
        <dbReference type="ARBA" id="ARBA00022801"/>
    </source>
</evidence>
<feature type="domain" description="SGNH hydrolase-type esterase" evidence="3">
    <location>
        <begin position="20"/>
        <end position="157"/>
    </location>
</feature>
<dbReference type="PANTHER" id="PTHR43695:SF1">
    <property type="entry name" value="RHAMNOGALACTURONAN ACETYLESTERASE"/>
    <property type="match status" value="1"/>
</dbReference>
<evidence type="ECO:0000256" key="1">
    <source>
        <dbReference type="ARBA" id="ARBA00008668"/>
    </source>
</evidence>
<keyword evidence="2" id="KW-0378">Hydrolase</keyword>
<dbReference type="InterPro" id="IPR013830">
    <property type="entry name" value="SGNH_hydro"/>
</dbReference>
<dbReference type="RefSeq" id="WP_033207555.1">
    <property type="nucleotide sequence ID" value="NZ_JBITYT010000012.1"/>
</dbReference>
<dbReference type="InterPro" id="IPR036514">
    <property type="entry name" value="SGNH_hydro_sf"/>
</dbReference>
<evidence type="ECO:0000313" key="4">
    <source>
        <dbReference type="EMBL" id="MFI9122676.1"/>
    </source>
</evidence>
<evidence type="ECO:0000313" key="5">
    <source>
        <dbReference type="Proteomes" id="UP001614391"/>
    </source>
</evidence>
<evidence type="ECO:0000259" key="3">
    <source>
        <dbReference type="Pfam" id="PF13472"/>
    </source>
</evidence>
<comment type="similarity">
    <text evidence="1">Belongs to the 'GDSL' lipolytic enzyme family.</text>
</comment>
<reference evidence="4 5" key="1">
    <citation type="submission" date="2024-10" db="EMBL/GenBank/DDBJ databases">
        <title>The Natural Products Discovery Center: Release of the First 8490 Sequenced Strains for Exploring Actinobacteria Biosynthetic Diversity.</title>
        <authorList>
            <person name="Kalkreuter E."/>
            <person name="Kautsar S.A."/>
            <person name="Yang D."/>
            <person name="Bader C.D."/>
            <person name="Teijaro C.N."/>
            <person name="Fluegel L."/>
            <person name="Davis C.M."/>
            <person name="Simpson J.R."/>
            <person name="Lauterbach L."/>
            <person name="Steele A.D."/>
            <person name="Gui C."/>
            <person name="Meng S."/>
            <person name="Li G."/>
            <person name="Viehrig K."/>
            <person name="Ye F."/>
            <person name="Su P."/>
            <person name="Kiefer A.F."/>
            <person name="Nichols A."/>
            <person name="Cepeda A.J."/>
            <person name="Yan W."/>
            <person name="Fan B."/>
            <person name="Jiang Y."/>
            <person name="Adhikari A."/>
            <person name="Zheng C.-J."/>
            <person name="Schuster L."/>
            <person name="Cowan T.M."/>
            <person name="Smanski M.J."/>
            <person name="Chevrette M.G."/>
            <person name="De Carvalho L.P.S."/>
            <person name="Shen B."/>
        </authorList>
    </citation>
    <scope>NUCLEOTIDE SEQUENCE [LARGE SCALE GENOMIC DNA]</scope>
    <source>
        <strain evidence="4 5">NPDC053346</strain>
    </source>
</reference>
<proteinExistence type="inferred from homology"/>
<dbReference type="SUPFAM" id="SSF52266">
    <property type="entry name" value="SGNH hydrolase"/>
    <property type="match status" value="1"/>
</dbReference>
<dbReference type="EMBL" id="JBITYT010000012">
    <property type="protein sequence ID" value="MFI9122676.1"/>
    <property type="molecule type" value="Genomic_DNA"/>
</dbReference>
<dbReference type="Pfam" id="PF13472">
    <property type="entry name" value="Lipase_GDSL_2"/>
    <property type="match status" value="1"/>
</dbReference>
<sequence length="254" mass="28708">MRRIFIAGGSGACTRQTSMAPMVGWGQVLHLFTQGVEVVNAARAGASSRSFYERGRLAWILENIAPGDLLLISFGHNDMRAEDGRFTAPFTDFQFYMRKYTDGARARGAHPVLVPGVERRVFDAHENMRRSLGVYPQAIRELSRTISVPLIDLHDFTSTWWEQLGSEESKKVFLYLRPGENPNYPDGVEDNSHLRPHGALECARFVARGMYAQGLLLPEYFRNLDALVPEHEVAWLPDDVFEHLTKSRVSEVAQ</sequence>
<dbReference type="CDD" id="cd01821">
    <property type="entry name" value="Rhamnogalacturan_acetylesterase_like"/>
    <property type="match status" value="1"/>
</dbReference>
<dbReference type="PANTHER" id="PTHR43695">
    <property type="entry name" value="PUTATIVE (AFU_ORTHOLOGUE AFUA_2G17250)-RELATED"/>
    <property type="match status" value="1"/>
</dbReference>
<dbReference type="InterPro" id="IPR037459">
    <property type="entry name" value="RhgT-like"/>
</dbReference>
<name>A0ABW8D0Q7_STRBI</name>
<organism evidence="4 5">
    <name type="scientific">Streptomyces bikiniensis</name>
    <dbReference type="NCBI Taxonomy" id="1896"/>
    <lineage>
        <taxon>Bacteria</taxon>
        <taxon>Bacillati</taxon>
        <taxon>Actinomycetota</taxon>
        <taxon>Actinomycetes</taxon>
        <taxon>Kitasatosporales</taxon>
        <taxon>Streptomycetaceae</taxon>
        <taxon>Streptomyces</taxon>
    </lineage>
</organism>
<dbReference type="Proteomes" id="UP001614391">
    <property type="component" value="Unassembled WGS sequence"/>
</dbReference>
<gene>
    <name evidence="4" type="ORF">ACIGW0_25360</name>
</gene>
<comment type="caution">
    <text evidence="4">The sequence shown here is derived from an EMBL/GenBank/DDBJ whole genome shotgun (WGS) entry which is preliminary data.</text>
</comment>
<keyword evidence="5" id="KW-1185">Reference proteome</keyword>
<protein>
    <submittedName>
        <fullName evidence="4">Rhamnogalacturonan acetylesterase</fullName>
    </submittedName>
</protein>
<dbReference type="Gene3D" id="3.40.50.1110">
    <property type="entry name" value="SGNH hydrolase"/>
    <property type="match status" value="1"/>
</dbReference>